<name>A0A8D9B7S2_9HEMI</name>
<organism evidence="1">
    <name type="scientific">Cacopsylla melanoneura</name>
    <dbReference type="NCBI Taxonomy" id="428564"/>
    <lineage>
        <taxon>Eukaryota</taxon>
        <taxon>Metazoa</taxon>
        <taxon>Ecdysozoa</taxon>
        <taxon>Arthropoda</taxon>
        <taxon>Hexapoda</taxon>
        <taxon>Insecta</taxon>
        <taxon>Pterygota</taxon>
        <taxon>Neoptera</taxon>
        <taxon>Paraneoptera</taxon>
        <taxon>Hemiptera</taxon>
        <taxon>Sternorrhyncha</taxon>
        <taxon>Psylloidea</taxon>
        <taxon>Psyllidae</taxon>
        <taxon>Psyllinae</taxon>
        <taxon>Cacopsylla</taxon>
    </lineage>
</organism>
<dbReference type="PROSITE" id="PS51419">
    <property type="entry name" value="RAB"/>
    <property type="match status" value="1"/>
</dbReference>
<dbReference type="PANTHER" id="PTHR47979">
    <property type="entry name" value="DRAB11-RELATED"/>
    <property type="match status" value="1"/>
</dbReference>
<dbReference type="InterPro" id="IPR001806">
    <property type="entry name" value="Small_GTPase"/>
</dbReference>
<sequence>MYRSYPYLTIINGIPLLLLDFFSYHRSITKSYYRNSVGALLVYDITSRASFEHVPVWMMEAKRHIEPHRPVFALVGCKLDLLQSGVPREVSEAEAKAFASQHDIIHFETSSRSGFQVENAFTAVTQEIYNRVQSGDYKVEDGWEGIKTGFSRTNAVLDDDLIVAEPLKSRCC</sequence>
<dbReference type="GO" id="GO:0003924">
    <property type="term" value="F:GTPase activity"/>
    <property type="evidence" value="ECO:0007669"/>
    <property type="project" value="InterPro"/>
</dbReference>
<evidence type="ECO:0000313" key="1">
    <source>
        <dbReference type="EMBL" id="CAG6778239.1"/>
    </source>
</evidence>
<dbReference type="Gene3D" id="3.40.50.300">
    <property type="entry name" value="P-loop containing nucleotide triphosphate hydrolases"/>
    <property type="match status" value="1"/>
</dbReference>
<protein>
    <submittedName>
        <fullName evidence="1">Ras-related protein Rab-39B</fullName>
    </submittedName>
</protein>
<dbReference type="GO" id="GO:0005525">
    <property type="term" value="F:GTP binding"/>
    <property type="evidence" value="ECO:0007669"/>
    <property type="project" value="InterPro"/>
</dbReference>
<dbReference type="InterPro" id="IPR050209">
    <property type="entry name" value="Rab_GTPases_membrane_traffic"/>
</dbReference>
<dbReference type="InterPro" id="IPR027417">
    <property type="entry name" value="P-loop_NTPase"/>
</dbReference>
<accession>A0A8D9B7S2</accession>
<dbReference type="EMBL" id="HBUF01608737">
    <property type="protein sequence ID" value="CAG6778239.1"/>
    <property type="molecule type" value="Transcribed_RNA"/>
</dbReference>
<dbReference type="SMART" id="SM00173">
    <property type="entry name" value="RAS"/>
    <property type="match status" value="1"/>
</dbReference>
<dbReference type="Pfam" id="PF00071">
    <property type="entry name" value="Ras"/>
    <property type="match status" value="1"/>
</dbReference>
<reference evidence="1" key="1">
    <citation type="submission" date="2021-05" db="EMBL/GenBank/DDBJ databases">
        <authorList>
            <person name="Alioto T."/>
            <person name="Alioto T."/>
            <person name="Gomez Garrido J."/>
        </authorList>
    </citation>
    <scope>NUCLEOTIDE SEQUENCE</scope>
</reference>
<proteinExistence type="predicted"/>
<dbReference type="SMART" id="SM00175">
    <property type="entry name" value="RAB"/>
    <property type="match status" value="1"/>
</dbReference>
<dbReference type="PROSITE" id="PS51421">
    <property type="entry name" value="RAS"/>
    <property type="match status" value="1"/>
</dbReference>
<dbReference type="SUPFAM" id="SSF52540">
    <property type="entry name" value="P-loop containing nucleoside triphosphate hydrolases"/>
    <property type="match status" value="1"/>
</dbReference>
<dbReference type="AlphaFoldDB" id="A0A8D9B7S2"/>